<evidence type="ECO:0000259" key="2">
    <source>
        <dbReference type="Pfam" id="PF14416"/>
    </source>
</evidence>
<dbReference type="InterPro" id="IPR025846">
    <property type="entry name" value="TBL_N"/>
</dbReference>
<accession>A0ABU6U543</accession>
<gene>
    <name evidence="3" type="primary">TBL33_2</name>
    <name evidence="3" type="ORF">PIB30_011277</name>
</gene>
<dbReference type="Pfam" id="PF14416">
    <property type="entry name" value="PMR5N"/>
    <property type="match status" value="1"/>
</dbReference>
<dbReference type="InterPro" id="IPR029962">
    <property type="entry name" value="TBL"/>
</dbReference>
<feature type="transmembrane region" description="Helical" evidence="1">
    <location>
        <begin position="25"/>
        <end position="44"/>
    </location>
</feature>
<dbReference type="PANTHER" id="PTHR32285">
    <property type="entry name" value="PROTEIN TRICHOME BIREFRINGENCE-LIKE 9-RELATED"/>
    <property type="match status" value="1"/>
</dbReference>
<evidence type="ECO:0000313" key="3">
    <source>
        <dbReference type="EMBL" id="MED6156079.1"/>
    </source>
</evidence>
<organism evidence="3 4">
    <name type="scientific">Stylosanthes scabra</name>
    <dbReference type="NCBI Taxonomy" id="79078"/>
    <lineage>
        <taxon>Eukaryota</taxon>
        <taxon>Viridiplantae</taxon>
        <taxon>Streptophyta</taxon>
        <taxon>Embryophyta</taxon>
        <taxon>Tracheophyta</taxon>
        <taxon>Spermatophyta</taxon>
        <taxon>Magnoliopsida</taxon>
        <taxon>eudicotyledons</taxon>
        <taxon>Gunneridae</taxon>
        <taxon>Pentapetalae</taxon>
        <taxon>rosids</taxon>
        <taxon>fabids</taxon>
        <taxon>Fabales</taxon>
        <taxon>Fabaceae</taxon>
        <taxon>Papilionoideae</taxon>
        <taxon>50 kb inversion clade</taxon>
        <taxon>dalbergioids sensu lato</taxon>
        <taxon>Dalbergieae</taxon>
        <taxon>Pterocarpus clade</taxon>
        <taxon>Stylosanthes</taxon>
    </lineage>
</organism>
<comment type="caution">
    <text evidence="3">The sequence shown here is derived from an EMBL/GenBank/DDBJ whole genome shotgun (WGS) entry which is preliminary data.</text>
</comment>
<keyword evidence="1" id="KW-0472">Membrane</keyword>
<proteinExistence type="predicted"/>
<evidence type="ECO:0000256" key="1">
    <source>
        <dbReference type="SAM" id="Phobius"/>
    </source>
</evidence>
<keyword evidence="1" id="KW-1133">Transmembrane helix</keyword>
<keyword evidence="4" id="KW-1185">Reference proteome</keyword>
<keyword evidence="1" id="KW-0812">Transmembrane</keyword>
<reference evidence="3 4" key="1">
    <citation type="journal article" date="2023" name="Plants (Basel)">
        <title>Bridging the Gap: Combining Genomics and Transcriptomics Approaches to Understand Stylosanthes scabra, an Orphan Legume from the Brazilian Caatinga.</title>
        <authorList>
            <person name="Ferreira-Neto J.R.C."/>
            <person name="da Silva M.D."/>
            <person name="Binneck E."/>
            <person name="de Melo N.F."/>
            <person name="da Silva R.H."/>
            <person name="de Melo A.L.T.M."/>
            <person name="Pandolfi V."/>
            <person name="Bustamante F.O."/>
            <person name="Brasileiro-Vidal A.C."/>
            <person name="Benko-Iseppon A.M."/>
        </authorList>
    </citation>
    <scope>NUCLEOTIDE SEQUENCE [LARGE SCALE GENOMIC DNA]</scope>
    <source>
        <tissue evidence="3">Leaves</tissue>
    </source>
</reference>
<protein>
    <submittedName>
        <fullName evidence="3">Protein trichome birefringence-like 33</fullName>
    </submittedName>
</protein>
<evidence type="ECO:0000313" key="4">
    <source>
        <dbReference type="Proteomes" id="UP001341840"/>
    </source>
</evidence>
<dbReference type="EMBL" id="JASCZI010120856">
    <property type="protein sequence ID" value="MED6156079.1"/>
    <property type="molecule type" value="Genomic_DNA"/>
</dbReference>
<name>A0ABU6U543_9FABA</name>
<sequence length="147" mass="16944">MKPPFSPPSSSSSSSLLSLRGKARLSPYLFTLFLFILFVAVLYGEDFMCIFGEQLQLYSNADTFFYPSSSSPQRVKKREQKLPFAVGKTEEGCDVFSGRWVRDETRPLYEEADCPYIQPQLTCQEHGRPDTGYRQWRWQPHGCDLPK</sequence>
<dbReference type="Proteomes" id="UP001341840">
    <property type="component" value="Unassembled WGS sequence"/>
</dbReference>
<dbReference type="PANTHER" id="PTHR32285:SF62">
    <property type="entry name" value="PROTEIN TRICHOME BIREFRINGENCE-LIKE 33"/>
    <property type="match status" value="1"/>
</dbReference>
<feature type="domain" description="Trichome birefringence-like N-terminal" evidence="2">
    <location>
        <begin position="92"/>
        <end position="144"/>
    </location>
</feature>